<reference evidence="1" key="2">
    <citation type="submission" date="2023-05" db="EMBL/GenBank/DDBJ databases">
        <authorList>
            <consortium name="Lawrence Berkeley National Laboratory"/>
            <person name="Steindorff A."/>
            <person name="Hensen N."/>
            <person name="Bonometti L."/>
            <person name="Westerberg I."/>
            <person name="Brannstrom I.O."/>
            <person name="Guillou S."/>
            <person name="Cros-Aarteil S."/>
            <person name="Calhoun S."/>
            <person name="Haridas S."/>
            <person name="Kuo A."/>
            <person name="Mondo S."/>
            <person name="Pangilinan J."/>
            <person name="Riley R."/>
            <person name="Labutti K."/>
            <person name="Andreopoulos B."/>
            <person name="Lipzen A."/>
            <person name="Chen C."/>
            <person name="Yanf M."/>
            <person name="Daum C."/>
            <person name="Ng V."/>
            <person name="Clum A."/>
            <person name="Ohm R."/>
            <person name="Martin F."/>
            <person name="Silar P."/>
            <person name="Natvig D."/>
            <person name="Lalanne C."/>
            <person name="Gautier V."/>
            <person name="Ament-Velasquez S.L."/>
            <person name="Kruys A."/>
            <person name="Hutchinson M.I."/>
            <person name="Powell A.J."/>
            <person name="Barry K."/>
            <person name="Miller A.N."/>
            <person name="Grigoriev I.V."/>
            <person name="Debuchy R."/>
            <person name="Gladieux P."/>
            <person name="Thoren M.H."/>
            <person name="Johannesson H."/>
        </authorList>
    </citation>
    <scope>NUCLEOTIDE SEQUENCE</scope>
    <source>
        <strain evidence="1">CBS 103.79</strain>
    </source>
</reference>
<dbReference type="Proteomes" id="UP001303889">
    <property type="component" value="Unassembled WGS sequence"/>
</dbReference>
<name>A0AAN6MFU7_9PEZI</name>
<comment type="caution">
    <text evidence="1">The sequence shown here is derived from an EMBL/GenBank/DDBJ whole genome shotgun (WGS) entry which is preliminary data.</text>
</comment>
<dbReference type="EMBL" id="MU855786">
    <property type="protein sequence ID" value="KAK3899427.1"/>
    <property type="molecule type" value="Genomic_DNA"/>
</dbReference>
<organism evidence="1 2">
    <name type="scientific">Staphylotrichum tortipilum</name>
    <dbReference type="NCBI Taxonomy" id="2831512"/>
    <lineage>
        <taxon>Eukaryota</taxon>
        <taxon>Fungi</taxon>
        <taxon>Dikarya</taxon>
        <taxon>Ascomycota</taxon>
        <taxon>Pezizomycotina</taxon>
        <taxon>Sordariomycetes</taxon>
        <taxon>Sordariomycetidae</taxon>
        <taxon>Sordariales</taxon>
        <taxon>Chaetomiaceae</taxon>
        <taxon>Staphylotrichum</taxon>
    </lineage>
</organism>
<protein>
    <recommendedName>
        <fullName evidence="3">F-box domain-containing protein</fullName>
    </recommendedName>
</protein>
<evidence type="ECO:0008006" key="3">
    <source>
        <dbReference type="Google" id="ProtNLM"/>
    </source>
</evidence>
<sequence>MPAMLDTLPWLVLSRICDYLDDDYDDDNDEHLSRRRRRSNLQAFSLTSRQCCAAA</sequence>
<proteinExistence type="predicted"/>
<evidence type="ECO:0000313" key="1">
    <source>
        <dbReference type="EMBL" id="KAK3899427.1"/>
    </source>
</evidence>
<evidence type="ECO:0000313" key="2">
    <source>
        <dbReference type="Proteomes" id="UP001303889"/>
    </source>
</evidence>
<feature type="non-terminal residue" evidence="1">
    <location>
        <position position="55"/>
    </location>
</feature>
<gene>
    <name evidence="1" type="ORF">C8A05DRAFT_36950</name>
</gene>
<keyword evidence="2" id="KW-1185">Reference proteome</keyword>
<accession>A0AAN6MFU7</accession>
<dbReference type="AlphaFoldDB" id="A0AAN6MFU7"/>
<reference evidence="1" key="1">
    <citation type="journal article" date="2023" name="Mol. Phylogenet. Evol.">
        <title>Genome-scale phylogeny and comparative genomics of the fungal order Sordariales.</title>
        <authorList>
            <person name="Hensen N."/>
            <person name="Bonometti L."/>
            <person name="Westerberg I."/>
            <person name="Brannstrom I.O."/>
            <person name="Guillou S."/>
            <person name="Cros-Aarteil S."/>
            <person name="Calhoun S."/>
            <person name="Haridas S."/>
            <person name="Kuo A."/>
            <person name="Mondo S."/>
            <person name="Pangilinan J."/>
            <person name="Riley R."/>
            <person name="LaButti K."/>
            <person name="Andreopoulos B."/>
            <person name="Lipzen A."/>
            <person name="Chen C."/>
            <person name="Yan M."/>
            <person name="Daum C."/>
            <person name="Ng V."/>
            <person name="Clum A."/>
            <person name="Steindorff A."/>
            <person name="Ohm R.A."/>
            <person name="Martin F."/>
            <person name="Silar P."/>
            <person name="Natvig D.O."/>
            <person name="Lalanne C."/>
            <person name="Gautier V."/>
            <person name="Ament-Velasquez S.L."/>
            <person name="Kruys A."/>
            <person name="Hutchinson M.I."/>
            <person name="Powell A.J."/>
            <person name="Barry K."/>
            <person name="Miller A.N."/>
            <person name="Grigoriev I.V."/>
            <person name="Debuchy R."/>
            <person name="Gladieux P."/>
            <person name="Hiltunen Thoren M."/>
            <person name="Johannesson H."/>
        </authorList>
    </citation>
    <scope>NUCLEOTIDE SEQUENCE</scope>
    <source>
        <strain evidence="1">CBS 103.79</strain>
    </source>
</reference>